<dbReference type="EMBL" id="FQUL01000004">
    <property type="protein sequence ID" value="SHE40942.1"/>
    <property type="molecule type" value="Genomic_DNA"/>
</dbReference>
<reference evidence="2" key="1">
    <citation type="submission" date="2016-11" db="EMBL/GenBank/DDBJ databases">
        <authorList>
            <person name="Varghese N."/>
            <person name="Submissions S."/>
        </authorList>
    </citation>
    <scope>NUCLEOTIDE SEQUENCE [LARGE SCALE GENOMIC DNA]</scope>
    <source>
        <strain evidence="2">DSM 19514</strain>
    </source>
</reference>
<organism evidence="1 2">
    <name type="scientific">Ferrithrix thermotolerans DSM 19514</name>
    <dbReference type="NCBI Taxonomy" id="1121881"/>
    <lineage>
        <taxon>Bacteria</taxon>
        <taxon>Bacillati</taxon>
        <taxon>Actinomycetota</taxon>
        <taxon>Acidimicrobiia</taxon>
        <taxon>Acidimicrobiales</taxon>
        <taxon>Acidimicrobiaceae</taxon>
        <taxon>Ferrithrix</taxon>
    </lineage>
</organism>
<evidence type="ECO:0000313" key="1">
    <source>
        <dbReference type="EMBL" id="SHE40942.1"/>
    </source>
</evidence>
<dbReference type="AlphaFoldDB" id="A0A1M4T8R0"/>
<proteinExistence type="predicted"/>
<sequence length="94" mass="10547">MSQAYFYAVKLDDDRKVESLARSAVGSTAVEVLIDGAWVLKPNLFRVTPRLHEKEGNMTCSDKGYLPITVDRALEIQRKLAPNLVEEQHDSMVA</sequence>
<protein>
    <submittedName>
        <fullName evidence="1">Uncharacterized protein</fullName>
    </submittedName>
</protein>
<dbReference type="RefSeq" id="WP_072788514.1">
    <property type="nucleotide sequence ID" value="NZ_FQUL01000004.1"/>
</dbReference>
<accession>A0A1M4T8R0</accession>
<evidence type="ECO:0000313" key="2">
    <source>
        <dbReference type="Proteomes" id="UP000184295"/>
    </source>
</evidence>
<name>A0A1M4T8R0_9ACTN</name>
<gene>
    <name evidence="1" type="ORF">SAMN02745225_00556</name>
</gene>
<keyword evidence="2" id="KW-1185">Reference proteome</keyword>
<dbReference type="Proteomes" id="UP000184295">
    <property type="component" value="Unassembled WGS sequence"/>
</dbReference>